<dbReference type="InterPro" id="IPR038610">
    <property type="entry name" value="FliK-like_C_sf"/>
</dbReference>
<keyword evidence="3" id="KW-0966">Cell projection</keyword>
<protein>
    <submittedName>
        <fullName evidence="3">Flagellar hook-length control protein FliK</fullName>
    </submittedName>
</protein>
<dbReference type="Pfam" id="PF02120">
    <property type="entry name" value="Flg_hook"/>
    <property type="match status" value="1"/>
</dbReference>
<gene>
    <name evidence="3" type="ORF">ACFQXB_11905</name>
</gene>
<feature type="compositionally biased region" description="Low complexity" evidence="1">
    <location>
        <begin position="1"/>
        <end position="19"/>
    </location>
</feature>
<reference evidence="4" key="1">
    <citation type="journal article" date="2019" name="Int. J. Syst. Evol. Microbiol.">
        <title>The Global Catalogue of Microorganisms (GCM) 10K type strain sequencing project: providing services to taxonomists for standard genome sequencing and annotation.</title>
        <authorList>
            <consortium name="The Broad Institute Genomics Platform"/>
            <consortium name="The Broad Institute Genome Sequencing Center for Infectious Disease"/>
            <person name="Wu L."/>
            <person name="Ma J."/>
        </authorList>
    </citation>
    <scope>NUCLEOTIDE SEQUENCE [LARGE SCALE GENOMIC DNA]</scope>
    <source>
        <strain evidence="4">CGMCC 1.12750</strain>
    </source>
</reference>
<feature type="region of interest" description="Disordered" evidence="1">
    <location>
        <begin position="220"/>
        <end position="270"/>
    </location>
</feature>
<keyword evidence="3" id="KW-0282">Flagellum</keyword>
<evidence type="ECO:0000256" key="1">
    <source>
        <dbReference type="SAM" id="MobiDB-lite"/>
    </source>
</evidence>
<dbReference type="RefSeq" id="WP_377403819.1">
    <property type="nucleotide sequence ID" value="NZ_JBHTFQ010000006.1"/>
</dbReference>
<feature type="domain" description="Flagellar hook-length control protein-like C-terminal" evidence="2">
    <location>
        <begin position="158"/>
        <end position="225"/>
    </location>
</feature>
<sequence length="270" mass="26840">MAVAGMAPAARGARGNPDAQPEADTAPRGAEPASEPGSLAEPDGRRAKALPPVAQALPGGDAAQAAATRPVPPPAHGPDADPARPSATAAPELPPSAPRPAEISGERAEASRVPLPADSVLRGPGGAGTMLNLLQAEWPARLARQVAAQMLRAGAIHDIAVTPERLGALRIRIAVSGGETAVTITAEQAAAARLLAASEDQLAAEFEALGLRLGPFSAGSGDTGNGGAQHRAAGVAPAPDAIRARSGTPAAHPDQDPSTPRSPGRINLIA</sequence>
<organism evidence="3 4">
    <name type="scientific">Plastorhodobacter daqingensis</name>
    <dbReference type="NCBI Taxonomy" id="1387281"/>
    <lineage>
        <taxon>Bacteria</taxon>
        <taxon>Pseudomonadati</taxon>
        <taxon>Pseudomonadota</taxon>
        <taxon>Alphaproteobacteria</taxon>
        <taxon>Rhodobacterales</taxon>
        <taxon>Paracoccaceae</taxon>
        <taxon>Plastorhodobacter</taxon>
    </lineage>
</organism>
<evidence type="ECO:0000259" key="2">
    <source>
        <dbReference type="Pfam" id="PF02120"/>
    </source>
</evidence>
<feature type="compositionally biased region" description="Low complexity" evidence="1">
    <location>
        <begin position="54"/>
        <end position="69"/>
    </location>
</feature>
<feature type="region of interest" description="Disordered" evidence="1">
    <location>
        <begin position="1"/>
        <end position="121"/>
    </location>
</feature>
<evidence type="ECO:0000313" key="3">
    <source>
        <dbReference type="EMBL" id="MFC7704900.1"/>
    </source>
</evidence>
<comment type="caution">
    <text evidence="3">The sequence shown here is derived from an EMBL/GenBank/DDBJ whole genome shotgun (WGS) entry which is preliminary data.</text>
</comment>
<keyword evidence="4" id="KW-1185">Reference proteome</keyword>
<name>A0ABW2ULG9_9RHOB</name>
<proteinExistence type="predicted"/>
<keyword evidence="3" id="KW-0969">Cilium</keyword>
<dbReference type="EMBL" id="JBHTFQ010000006">
    <property type="protein sequence ID" value="MFC7704900.1"/>
    <property type="molecule type" value="Genomic_DNA"/>
</dbReference>
<accession>A0ABW2ULG9</accession>
<dbReference type="Gene3D" id="3.30.750.140">
    <property type="match status" value="1"/>
</dbReference>
<dbReference type="Proteomes" id="UP001596516">
    <property type="component" value="Unassembled WGS sequence"/>
</dbReference>
<evidence type="ECO:0000313" key="4">
    <source>
        <dbReference type="Proteomes" id="UP001596516"/>
    </source>
</evidence>
<dbReference type="InterPro" id="IPR021136">
    <property type="entry name" value="Flagellar_hook_control-like_C"/>
</dbReference>